<dbReference type="Gene3D" id="3.50.50.60">
    <property type="entry name" value="FAD/NAD(P)-binding domain"/>
    <property type="match status" value="1"/>
</dbReference>
<feature type="region of interest" description="Disordered" evidence="5">
    <location>
        <begin position="1"/>
        <end position="128"/>
    </location>
</feature>
<dbReference type="SUPFAM" id="SSF51905">
    <property type="entry name" value="FAD/NAD(P)-binding domain"/>
    <property type="match status" value="1"/>
</dbReference>
<dbReference type="Proteomes" id="UP000438093">
    <property type="component" value="Unassembled WGS sequence"/>
</dbReference>
<evidence type="ECO:0000256" key="3">
    <source>
        <dbReference type="ARBA" id="ARBA00022827"/>
    </source>
</evidence>
<name>A0A6N7RMV0_9ACTN</name>
<dbReference type="EMBL" id="VTFY01000007">
    <property type="protein sequence ID" value="MRX82576.1"/>
    <property type="molecule type" value="Genomic_DNA"/>
</dbReference>
<evidence type="ECO:0000313" key="7">
    <source>
        <dbReference type="EMBL" id="MRX82576.1"/>
    </source>
</evidence>
<dbReference type="PANTHER" id="PTHR43400:SF10">
    <property type="entry name" value="3-OXOSTEROID 1-DEHYDROGENASE"/>
    <property type="match status" value="1"/>
</dbReference>
<evidence type="ECO:0000256" key="2">
    <source>
        <dbReference type="ARBA" id="ARBA00022630"/>
    </source>
</evidence>
<dbReference type="GO" id="GO:0008202">
    <property type="term" value="P:steroid metabolic process"/>
    <property type="evidence" value="ECO:0007669"/>
    <property type="project" value="UniProtKB-ARBA"/>
</dbReference>
<evidence type="ECO:0000256" key="1">
    <source>
        <dbReference type="ARBA" id="ARBA00001974"/>
    </source>
</evidence>
<dbReference type="GO" id="GO:0033765">
    <property type="term" value="F:steroid dehydrogenase activity, acting on the CH-CH group of donors"/>
    <property type="evidence" value="ECO:0007669"/>
    <property type="project" value="UniProtKB-ARBA"/>
</dbReference>
<keyword evidence="8" id="KW-1185">Reference proteome</keyword>
<feature type="compositionally biased region" description="Basic and acidic residues" evidence="5">
    <location>
        <begin position="91"/>
        <end position="104"/>
    </location>
</feature>
<dbReference type="Gene3D" id="3.90.700.10">
    <property type="entry name" value="Succinate dehydrogenase/fumarate reductase flavoprotein, catalytic domain"/>
    <property type="match status" value="1"/>
</dbReference>
<evidence type="ECO:0000256" key="5">
    <source>
        <dbReference type="SAM" id="MobiDB-lite"/>
    </source>
</evidence>
<comment type="caution">
    <text evidence="7">The sequence shown here is derived from an EMBL/GenBank/DDBJ whole genome shotgun (WGS) entry which is preliminary data.</text>
</comment>
<dbReference type="NCBIfam" id="TIGR01409">
    <property type="entry name" value="TAT_signal_seq"/>
    <property type="match status" value="1"/>
</dbReference>
<keyword evidence="4" id="KW-0560">Oxidoreductase</keyword>
<keyword evidence="3" id="KW-0274">FAD</keyword>
<organism evidence="7 8">
    <name type="scientific">Eggerthella guodeyinii</name>
    <dbReference type="NCBI Taxonomy" id="2690837"/>
    <lineage>
        <taxon>Bacteria</taxon>
        <taxon>Bacillati</taxon>
        <taxon>Actinomycetota</taxon>
        <taxon>Coriobacteriia</taxon>
        <taxon>Eggerthellales</taxon>
        <taxon>Eggerthellaceae</taxon>
        <taxon>Eggerthella</taxon>
    </lineage>
</organism>
<feature type="compositionally biased region" description="Basic and acidic residues" evidence="5">
    <location>
        <begin position="118"/>
        <end position="128"/>
    </location>
</feature>
<dbReference type="InterPro" id="IPR050315">
    <property type="entry name" value="FAD-oxidoreductase_2"/>
</dbReference>
<dbReference type="AlphaFoldDB" id="A0A6N7RMV0"/>
<gene>
    <name evidence="7" type="ORF">GJG86_08715</name>
</gene>
<comment type="cofactor">
    <cofactor evidence="1">
        <name>FAD</name>
        <dbReference type="ChEBI" id="CHEBI:57692"/>
    </cofactor>
</comment>
<evidence type="ECO:0000256" key="4">
    <source>
        <dbReference type="ARBA" id="ARBA00023002"/>
    </source>
</evidence>
<dbReference type="PANTHER" id="PTHR43400">
    <property type="entry name" value="FUMARATE REDUCTASE"/>
    <property type="match status" value="1"/>
</dbReference>
<dbReference type="SUPFAM" id="SSF56425">
    <property type="entry name" value="Succinate dehydrogenase/fumarate reductase flavoprotein, catalytic domain"/>
    <property type="match status" value="1"/>
</dbReference>
<dbReference type="InterPro" id="IPR036188">
    <property type="entry name" value="FAD/NAD-bd_sf"/>
</dbReference>
<evidence type="ECO:0000313" key="8">
    <source>
        <dbReference type="Proteomes" id="UP000438093"/>
    </source>
</evidence>
<dbReference type="Pfam" id="PF00890">
    <property type="entry name" value="FAD_binding_2"/>
    <property type="match status" value="1"/>
</dbReference>
<dbReference type="InterPro" id="IPR003953">
    <property type="entry name" value="FAD-dep_OxRdtase_2_FAD-bd"/>
</dbReference>
<sequence length="682" mass="74885">MMEEIELLAHEQRRVHPGEDEAEPQLRQRRRRPENLRANIRHIGGPPPAIPASPAAPPSYPTSLRHAARSGGEIQNHTFRVELPPSSWSDFADRPCKNRKRSEGDGGEETPRLGSQGRVRDRSDTMKTDLSRRSFLKGAGLAMAGAAGVATVGMAGCSSASASEEWMPSSWTDEADLVIVGYGGCGSTAAIAAADAGVSAIVLEKSAERDGGSTGCSGGHIHTCAEVDVDEWWKTFNHGAFGTVRNDDDMKEFLQKSQQLPAWCEQYGINIDWVDESNDGHKRPKEYQGGYVSGRDGIVGMYLFEELDEVAEGYGVDVRLSNRATRLIQNPHTKEVCGVVAQGPDGEELTYKANKAVLLCCGGYENNPWIQYNYNNPGVRVYGWGTPNNEGDGFALAQSVGADLWHMHGLEWAALCFKQPSEEANCSISTDATDGIKPYNYLIVDYNGKRFMKEDRTGAHDMEHIAGLDFDAKACDYRHLPFFLVFDQAFFDEKPLWEGSGRAGIINTYAGVYNYHHPEEPWFEFGTNDDAVSKGWIFKGDTLEELATNIKAERPCRSADEAINGIDAEALKATVAQYNEYAAAGEDPEFARDAKHMLPLGDGPYYAIELGFSSINTQGGPVRNQNCQTMSPAYEPIPRLYNCGEFGSFNGFVYCLGNIFEALSSGMIAAQHAMTLEPWDAK</sequence>
<protein>
    <submittedName>
        <fullName evidence="7">FAD-dependent oxidoreductase</fullName>
    </submittedName>
</protein>
<evidence type="ECO:0000259" key="6">
    <source>
        <dbReference type="Pfam" id="PF00890"/>
    </source>
</evidence>
<reference evidence="8" key="1">
    <citation type="submission" date="2019-08" db="EMBL/GenBank/DDBJ databases">
        <title>Arthrobacter sp. nov., isolated from plateau pika and Tibetan wild ass.</title>
        <authorList>
            <person name="Ge Y."/>
        </authorList>
    </citation>
    <scope>NUCLEOTIDE SEQUENCE [LARGE SCALE GENOMIC DNA]</scope>
    <source>
        <strain evidence="8">HF-4214</strain>
    </source>
</reference>
<feature type="compositionally biased region" description="Pro residues" evidence="5">
    <location>
        <begin position="45"/>
        <end position="60"/>
    </location>
</feature>
<accession>A0A6N7RMV0</accession>
<feature type="domain" description="FAD-dependent oxidoreductase 2 FAD-binding" evidence="6">
    <location>
        <begin position="176"/>
        <end position="647"/>
    </location>
</feature>
<feature type="compositionally biased region" description="Basic and acidic residues" evidence="5">
    <location>
        <begin position="7"/>
        <end position="19"/>
    </location>
</feature>
<keyword evidence="2" id="KW-0285">Flavoprotein</keyword>
<dbReference type="InterPro" id="IPR027477">
    <property type="entry name" value="Succ_DH/fumarate_Rdtase_cat_sf"/>
</dbReference>
<dbReference type="InterPro" id="IPR019546">
    <property type="entry name" value="TAT_signal_bac_arc"/>
</dbReference>
<proteinExistence type="predicted"/>